<evidence type="ECO:0000313" key="2">
    <source>
        <dbReference type="Proteomes" id="UP000078541"/>
    </source>
</evidence>
<proteinExistence type="predicted"/>
<organism evidence="1 2">
    <name type="scientific">Trachymyrmex septentrionalis</name>
    <dbReference type="NCBI Taxonomy" id="34720"/>
    <lineage>
        <taxon>Eukaryota</taxon>
        <taxon>Metazoa</taxon>
        <taxon>Ecdysozoa</taxon>
        <taxon>Arthropoda</taxon>
        <taxon>Hexapoda</taxon>
        <taxon>Insecta</taxon>
        <taxon>Pterygota</taxon>
        <taxon>Neoptera</taxon>
        <taxon>Endopterygota</taxon>
        <taxon>Hymenoptera</taxon>
        <taxon>Apocrita</taxon>
        <taxon>Aculeata</taxon>
        <taxon>Formicoidea</taxon>
        <taxon>Formicidae</taxon>
        <taxon>Myrmicinae</taxon>
        <taxon>Trachymyrmex</taxon>
    </lineage>
</organism>
<dbReference type="EMBL" id="KQ981677">
    <property type="protein sequence ID" value="KYN38129.1"/>
    <property type="molecule type" value="Genomic_DNA"/>
</dbReference>
<protein>
    <submittedName>
        <fullName evidence="1">Uncharacterized protein</fullName>
    </submittedName>
</protein>
<accession>A0A195FDL2</accession>
<dbReference type="AlphaFoldDB" id="A0A195FDL2"/>
<keyword evidence="2" id="KW-1185">Reference proteome</keyword>
<reference evidence="1 2" key="1">
    <citation type="submission" date="2016-03" db="EMBL/GenBank/DDBJ databases">
        <title>Trachymyrmex septentrionalis WGS genome.</title>
        <authorList>
            <person name="Nygaard S."/>
            <person name="Hu H."/>
            <person name="Boomsma J."/>
            <person name="Zhang G."/>
        </authorList>
    </citation>
    <scope>NUCLEOTIDE SEQUENCE [LARGE SCALE GENOMIC DNA]</scope>
    <source>
        <strain evidence="1">Tsep2-gDNA-1</strain>
        <tissue evidence="1">Whole body</tissue>
    </source>
</reference>
<sequence length="52" mass="5909">MSPYNLQSIPVERMTADTVKVHTVWTLSVGTFDIMDPRLHHSPPCCGLEKRL</sequence>
<name>A0A195FDL2_9HYME</name>
<gene>
    <name evidence="1" type="ORF">ALC56_07529</name>
</gene>
<dbReference type="Proteomes" id="UP000078541">
    <property type="component" value="Unassembled WGS sequence"/>
</dbReference>
<evidence type="ECO:0000313" key="1">
    <source>
        <dbReference type="EMBL" id="KYN38129.1"/>
    </source>
</evidence>